<reference evidence="2" key="1">
    <citation type="journal article" date="2014" name="Front. Microbiol.">
        <title>High frequency of phylogenetically diverse reductive dehalogenase-homologous genes in deep subseafloor sedimentary metagenomes.</title>
        <authorList>
            <person name="Kawai M."/>
            <person name="Futagami T."/>
            <person name="Toyoda A."/>
            <person name="Takaki Y."/>
            <person name="Nishi S."/>
            <person name="Hori S."/>
            <person name="Arai W."/>
            <person name="Tsubouchi T."/>
            <person name="Morono Y."/>
            <person name="Uchiyama I."/>
            <person name="Ito T."/>
            <person name="Fujiyama A."/>
            <person name="Inagaki F."/>
            <person name="Takami H."/>
        </authorList>
    </citation>
    <scope>NUCLEOTIDE SEQUENCE</scope>
    <source>
        <strain evidence="2">Expedition CK06-06</strain>
    </source>
</reference>
<feature type="non-terminal residue" evidence="2">
    <location>
        <position position="1"/>
    </location>
</feature>
<proteinExistence type="predicted"/>
<protein>
    <submittedName>
        <fullName evidence="2">Uncharacterized protein</fullName>
    </submittedName>
</protein>
<name>X1SR99_9ZZZZ</name>
<feature type="region of interest" description="Disordered" evidence="1">
    <location>
        <begin position="128"/>
        <end position="154"/>
    </location>
</feature>
<gene>
    <name evidence="2" type="ORF">S12H4_23130</name>
</gene>
<sequence length="154" mass="16814">DSGTHLRIVGNVECIRLYNNVFMERGVESSALFSRGGVWENAASTVAFRQRRGHGEPIAEGVNNWVSVKTTLVPDELAGTLRGVNPVFLDFLNLDFRPAKDSPLAGAGTWPLPKGRIVDLAPQYEPRRGIPADLKPSPRRKVTPPSVGPFEAVQ</sequence>
<dbReference type="EMBL" id="BARW01012210">
    <property type="protein sequence ID" value="GAI81666.1"/>
    <property type="molecule type" value="Genomic_DNA"/>
</dbReference>
<accession>X1SR99</accession>
<evidence type="ECO:0000313" key="2">
    <source>
        <dbReference type="EMBL" id="GAI81666.1"/>
    </source>
</evidence>
<organism evidence="2">
    <name type="scientific">marine sediment metagenome</name>
    <dbReference type="NCBI Taxonomy" id="412755"/>
    <lineage>
        <taxon>unclassified sequences</taxon>
        <taxon>metagenomes</taxon>
        <taxon>ecological metagenomes</taxon>
    </lineage>
</organism>
<dbReference type="AlphaFoldDB" id="X1SR99"/>
<evidence type="ECO:0000256" key="1">
    <source>
        <dbReference type="SAM" id="MobiDB-lite"/>
    </source>
</evidence>
<comment type="caution">
    <text evidence="2">The sequence shown here is derived from an EMBL/GenBank/DDBJ whole genome shotgun (WGS) entry which is preliminary data.</text>
</comment>